<organism evidence="1 2">
    <name type="scientific">Candidatus Kaiserbacteria bacterium CG_4_9_14_0_2_um_filter_41_32</name>
    <dbReference type="NCBI Taxonomy" id="1974601"/>
    <lineage>
        <taxon>Bacteria</taxon>
        <taxon>Candidatus Kaiseribacteriota</taxon>
    </lineage>
</organism>
<dbReference type="Proteomes" id="UP000230391">
    <property type="component" value="Unassembled WGS sequence"/>
</dbReference>
<sequence>LAKSVTRFEKVASSFEKRATTCTEHVMFESLLFHQNRKSESEAEMRSAQSASAWYFSALFK</sequence>
<dbReference type="EMBL" id="PFRD01000070">
    <property type="protein sequence ID" value="PJC56180.1"/>
    <property type="molecule type" value="Genomic_DNA"/>
</dbReference>
<protein>
    <submittedName>
        <fullName evidence="1">Uncharacterized protein</fullName>
    </submittedName>
</protein>
<gene>
    <name evidence="1" type="ORF">CO026_01730</name>
</gene>
<name>A0A2M8FEV5_9BACT</name>
<proteinExistence type="predicted"/>
<accession>A0A2M8FEV5</accession>
<evidence type="ECO:0000313" key="2">
    <source>
        <dbReference type="Proteomes" id="UP000230391"/>
    </source>
</evidence>
<dbReference type="AlphaFoldDB" id="A0A2M8FEV5"/>
<reference evidence="2" key="1">
    <citation type="submission" date="2017-09" db="EMBL/GenBank/DDBJ databases">
        <title>Depth-based differentiation of microbial function through sediment-hosted aquifers and enrichment of novel symbionts in the deep terrestrial subsurface.</title>
        <authorList>
            <person name="Probst A.J."/>
            <person name="Ladd B."/>
            <person name="Jarett J.K."/>
            <person name="Geller-Mcgrath D.E."/>
            <person name="Sieber C.M.K."/>
            <person name="Emerson J.B."/>
            <person name="Anantharaman K."/>
            <person name="Thomas B.C."/>
            <person name="Malmstrom R."/>
            <person name="Stieglmeier M."/>
            <person name="Klingl A."/>
            <person name="Woyke T."/>
            <person name="Ryan C.M."/>
            <person name="Banfield J.F."/>
        </authorList>
    </citation>
    <scope>NUCLEOTIDE SEQUENCE [LARGE SCALE GENOMIC DNA]</scope>
</reference>
<feature type="non-terminal residue" evidence="1">
    <location>
        <position position="1"/>
    </location>
</feature>
<comment type="caution">
    <text evidence="1">The sequence shown here is derived from an EMBL/GenBank/DDBJ whole genome shotgun (WGS) entry which is preliminary data.</text>
</comment>
<evidence type="ECO:0000313" key="1">
    <source>
        <dbReference type="EMBL" id="PJC56180.1"/>
    </source>
</evidence>